<keyword evidence="5" id="KW-0808">Transferase</keyword>
<dbReference type="SMART" id="SM00304">
    <property type="entry name" value="HAMP"/>
    <property type="match status" value="1"/>
</dbReference>
<feature type="domain" description="Histidine kinase/HSP90-like ATPase" evidence="12">
    <location>
        <begin position="511"/>
        <end position="621"/>
    </location>
</feature>
<evidence type="ECO:0000256" key="4">
    <source>
        <dbReference type="ARBA" id="ARBA00022553"/>
    </source>
</evidence>
<evidence type="ECO:0000313" key="13">
    <source>
        <dbReference type="EMBL" id="MDI6101959.1"/>
    </source>
</evidence>
<dbReference type="EC" id="2.7.13.3" evidence="3"/>
<dbReference type="Pfam" id="PF00672">
    <property type="entry name" value="HAMP"/>
    <property type="match status" value="1"/>
</dbReference>
<dbReference type="SUPFAM" id="SSF55874">
    <property type="entry name" value="ATPase domain of HSP90 chaperone/DNA topoisomerase II/histidine kinase"/>
    <property type="match status" value="1"/>
</dbReference>
<dbReference type="InterPro" id="IPR003594">
    <property type="entry name" value="HATPase_dom"/>
</dbReference>
<feature type="compositionally biased region" description="Low complexity" evidence="10">
    <location>
        <begin position="678"/>
        <end position="688"/>
    </location>
</feature>
<dbReference type="RefSeq" id="WP_282762957.1">
    <property type="nucleotide sequence ID" value="NZ_JASCTH010000017.1"/>
</dbReference>
<keyword evidence="7" id="KW-0418">Kinase</keyword>
<reference evidence="13 14" key="1">
    <citation type="submission" date="2023-05" db="EMBL/GenBank/DDBJ databases">
        <title>Actinoplanes sp. NEAU-A12 genome sequencing.</title>
        <authorList>
            <person name="Wang Z.-S."/>
        </authorList>
    </citation>
    <scope>NUCLEOTIDE SEQUENCE [LARGE SCALE GENOMIC DNA]</scope>
    <source>
        <strain evidence="13 14">NEAU-A12</strain>
    </source>
</reference>
<evidence type="ECO:0000256" key="6">
    <source>
        <dbReference type="ARBA" id="ARBA00022692"/>
    </source>
</evidence>
<accession>A0ABT6WQG0</accession>
<keyword evidence="4" id="KW-0597">Phosphoprotein</keyword>
<dbReference type="Gene3D" id="3.30.565.10">
    <property type="entry name" value="Histidine kinase-like ATPase, C-terminal domain"/>
    <property type="match status" value="1"/>
</dbReference>
<dbReference type="EMBL" id="JASCTH010000017">
    <property type="protein sequence ID" value="MDI6101959.1"/>
    <property type="molecule type" value="Genomic_DNA"/>
</dbReference>
<name>A0ABT6WQG0_9ACTN</name>
<dbReference type="PANTHER" id="PTHR45436:SF5">
    <property type="entry name" value="SENSOR HISTIDINE KINASE TRCS"/>
    <property type="match status" value="1"/>
</dbReference>
<evidence type="ECO:0000256" key="8">
    <source>
        <dbReference type="ARBA" id="ARBA00022989"/>
    </source>
</evidence>
<feature type="region of interest" description="Disordered" evidence="10">
    <location>
        <begin position="845"/>
        <end position="923"/>
    </location>
</feature>
<keyword evidence="6" id="KW-0812">Transmembrane</keyword>
<evidence type="ECO:0000259" key="12">
    <source>
        <dbReference type="SMART" id="SM00387"/>
    </source>
</evidence>
<evidence type="ECO:0000256" key="2">
    <source>
        <dbReference type="ARBA" id="ARBA00004370"/>
    </source>
</evidence>
<evidence type="ECO:0000256" key="5">
    <source>
        <dbReference type="ARBA" id="ARBA00022679"/>
    </source>
</evidence>
<dbReference type="InterPro" id="IPR050428">
    <property type="entry name" value="TCS_sensor_his_kinase"/>
</dbReference>
<dbReference type="Pfam" id="PF02518">
    <property type="entry name" value="HATPase_c"/>
    <property type="match status" value="1"/>
</dbReference>
<evidence type="ECO:0000313" key="14">
    <source>
        <dbReference type="Proteomes" id="UP001241758"/>
    </source>
</evidence>
<feature type="compositionally biased region" description="Polar residues" evidence="10">
    <location>
        <begin position="874"/>
        <end position="884"/>
    </location>
</feature>
<dbReference type="CDD" id="cd06225">
    <property type="entry name" value="HAMP"/>
    <property type="match status" value="1"/>
</dbReference>
<keyword evidence="9" id="KW-0902">Two-component regulatory system</keyword>
<dbReference type="InterPro" id="IPR013587">
    <property type="entry name" value="Nitrate/nitrite_sensing"/>
</dbReference>
<evidence type="ECO:0000256" key="10">
    <source>
        <dbReference type="SAM" id="MobiDB-lite"/>
    </source>
</evidence>
<evidence type="ECO:0000256" key="1">
    <source>
        <dbReference type="ARBA" id="ARBA00000085"/>
    </source>
</evidence>
<dbReference type="InterPro" id="IPR036890">
    <property type="entry name" value="HATPase_C_sf"/>
</dbReference>
<keyword evidence="8" id="KW-0472">Membrane</keyword>
<sequence>MRSRNWSIRSKIIAMVAVPLTALLALWIFATSVTAGPALNLLSARDAVAKLGDPGMRLISQLQRERHYSAIYQATTRPAKTELSRERDVTDELVAELSRAAGDADANADVMRRVGDLFTEVDKLGAIRQEVDDRKISYFYIVQKYDGIIDAAFEVSRTAAVFFHERVDRETRGLISAFEGLEYLSRIDALLAGANANGRIDAETRRTLIEYVSIQRYLLASGVADMPQESQGDYAALITHPDFVQLDIHMNKLFAQSYAGGPPPVSGIDWQPAYNDVSQELRKFTERTVEEVAEDATPLAIEIIARLILAAVLGMLALGLSVYVSIRLGRSIVGRLIRLRRDALELASERLPSVVRRLQRGEMVDVDVETPPLEYGKDEIGQLGHAFNDVQRTAVRSAVEEANVRRGINEVFLNIARRSQTLLHRQLSLLDKMERRETDPRELEDLYRVDHLATRMRRHAEDLVILAGAAPGRGWRNPVPVIDVVRGAISEVEDYKRVDIRTIATAALVGRSVGDVIHLLAELIENAASFSPPHTRVQVIGQVLPNGYAVEIEDRGLGMTAEALEETNRRLVEPPDFDPADSARLGLFVVAQLANRHNIRVSLRASAYGGVTAVVLIPGDLMSSGAGGRGPSGALTGPLVGSGADDPARNSLAALQWPGSGELRQVTATGRRSVLDDAPAPAGAGTPPVNGHHRAAPELTGPAPSVVAAELSAEGLVQRRRVRKPAVPPPAVNGSATAEADKTVDLSTLDELAAGLPVAPRAVPRGSGPAAPMPVAEPVAETPLVETPLVETPKPEVGEDGLPRRVRQANLAPQLRQPVVDVESTAPVRSPEKVRSLMSALQLGTRRGRADAAREGSTDSGSSVVGHAVEPDGVTSSDADTVSFPSAVHAAATGQKAPSGPEAGVNGEHADGPGENLMLEKDA</sequence>
<comment type="catalytic activity">
    <reaction evidence="1">
        <text>ATP + protein L-histidine = ADP + protein N-phospho-L-histidine.</text>
        <dbReference type="EC" id="2.7.13.3"/>
    </reaction>
</comment>
<feature type="region of interest" description="Disordered" evidence="10">
    <location>
        <begin position="720"/>
        <end position="739"/>
    </location>
</feature>
<protein>
    <recommendedName>
        <fullName evidence="3">histidine kinase</fullName>
        <ecNumber evidence="3">2.7.13.3</ecNumber>
    </recommendedName>
</protein>
<keyword evidence="14" id="KW-1185">Reference proteome</keyword>
<dbReference type="SMART" id="SM00387">
    <property type="entry name" value="HATPase_c"/>
    <property type="match status" value="1"/>
</dbReference>
<keyword evidence="8" id="KW-1133">Transmembrane helix</keyword>
<comment type="caution">
    <text evidence="13">The sequence shown here is derived from an EMBL/GenBank/DDBJ whole genome shotgun (WGS) entry which is preliminary data.</text>
</comment>
<gene>
    <name evidence="13" type="ORF">QLQ12_25400</name>
</gene>
<evidence type="ECO:0000256" key="3">
    <source>
        <dbReference type="ARBA" id="ARBA00012438"/>
    </source>
</evidence>
<organism evidence="13 14">
    <name type="scientific">Actinoplanes sandaracinus</name>
    <dbReference type="NCBI Taxonomy" id="3045177"/>
    <lineage>
        <taxon>Bacteria</taxon>
        <taxon>Bacillati</taxon>
        <taxon>Actinomycetota</taxon>
        <taxon>Actinomycetes</taxon>
        <taxon>Micromonosporales</taxon>
        <taxon>Micromonosporaceae</taxon>
        <taxon>Actinoplanes</taxon>
    </lineage>
</organism>
<evidence type="ECO:0000256" key="7">
    <source>
        <dbReference type="ARBA" id="ARBA00022777"/>
    </source>
</evidence>
<dbReference type="PANTHER" id="PTHR45436">
    <property type="entry name" value="SENSOR HISTIDINE KINASE YKOH"/>
    <property type="match status" value="1"/>
</dbReference>
<comment type="subcellular location">
    <subcellularLocation>
        <location evidence="2">Membrane</location>
    </subcellularLocation>
</comment>
<evidence type="ECO:0000259" key="11">
    <source>
        <dbReference type="SMART" id="SM00304"/>
    </source>
</evidence>
<feature type="region of interest" description="Disordered" evidence="10">
    <location>
        <begin position="675"/>
        <end position="700"/>
    </location>
</feature>
<dbReference type="Pfam" id="PF08376">
    <property type="entry name" value="NIT"/>
    <property type="match status" value="1"/>
</dbReference>
<dbReference type="Gene3D" id="6.10.340.10">
    <property type="match status" value="1"/>
</dbReference>
<evidence type="ECO:0000256" key="9">
    <source>
        <dbReference type="ARBA" id="ARBA00023012"/>
    </source>
</evidence>
<feature type="compositionally biased region" description="Basic and acidic residues" evidence="10">
    <location>
        <begin position="908"/>
        <end position="923"/>
    </location>
</feature>
<dbReference type="InterPro" id="IPR003660">
    <property type="entry name" value="HAMP_dom"/>
</dbReference>
<dbReference type="Proteomes" id="UP001241758">
    <property type="component" value="Unassembled WGS sequence"/>
</dbReference>
<feature type="domain" description="HAMP" evidence="11">
    <location>
        <begin position="330"/>
        <end position="399"/>
    </location>
</feature>
<proteinExistence type="predicted"/>
<feature type="compositionally biased region" description="Basic and acidic residues" evidence="10">
    <location>
        <begin position="848"/>
        <end position="857"/>
    </location>
</feature>